<keyword evidence="4" id="KW-1185">Reference proteome</keyword>
<gene>
    <name evidence="3" type="ORF">ATL39_2470</name>
</gene>
<feature type="region of interest" description="Disordered" evidence="1">
    <location>
        <begin position="22"/>
        <end position="47"/>
    </location>
</feature>
<evidence type="ECO:0000256" key="2">
    <source>
        <dbReference type="SAM" id="SignalP"/>
    </source>
</evidence>
<dbReference type="Proteomes" id="UP000285120">
    <property type="component" value="Unassembled WGS sequence"/>
</dbReference>
<protein>
    <submittedName>
        <fullName evidence="3">Uncharacterized protein</fullName>
    </submittedName>
</protein>
<evidence type="ECO:0000256" key="1">
    <source>
        <dbReference type="SAM" id="MobiDB-lite"/>
    </source>
</evidence>
<evidence type="ECO:0000313" key="3">
    <source>
        <dbReference type="EMBL" id="RKD71080.1"/>
    </source>
</evidence>
<reference evidence="3 4" key="1">
    <citation type="submission" date="2018-09" db="EMBL/GenBank/DDBJ databases">
        <title>Genomic Encyclopedia of Archaeal and Bacterial Type Strains, Phase II (KMG-II): from individual species to whole genera.</title>
        <authorList>
            <person name="Goeker M."/>
        </authorList>
    </citation>
    <scope>NUCLEOTIDE SEQUENCE [LARGE SCALE GENOMIC DNA]</scope>
    <source>
        <strain evidence="3 4">DSM 17008</strain>
    </source>
</reference>
<name>A0A419UZF8_9BACL</name>
<keyword evidence="2" id="KW-0732">Signal</keyword>
<dbReference type="PROSITE" id="PS51257">
    <property type="entry name" value="PROKAR_LIPOPROTEIN"/>
    <property type="match status" value="1"/>
</dbReference>
<dbReference type="AlphaFoldDB" id="A0A419UZF8"/>
<accession>A0A419UZF8</accession>
<proteinExistence type="predicted"/>
<feature type="signal peptide" evidence="2">
    <location>
        <begin position="1"/>
        <end position="20"/>
    </location>
</feature>
<dbReference type="EMBL" id="RAPK01000010">
    <property type="protein sequence ID" value="RKD71080.1"/>
    <property type="molecule type" value="Genomic_DNA"/>
</dbReference>
<feature type="chain" id="PRO_5039070341" evidence="2">
    <location>
        <begin position="21"/>
        <end position="47"/>
    </location>
</feature>
<dbReference type="RefSeq" id="WP_170146918.1">
    <property type="nucleotide sequence ID" value="NZ_RAPK01000010.1"/>
</dbReference>
<organism evidence="3 4">
    <name type="scientific">Sinobaca qinghaiensis</name>
    <dbReference type="NCBI Taxonomy" id="342944"/>
    <lineage>
        <taxon>Bacteria</taxon>
        <taxon>Bacillati</taxon>
        <taxon>Bacillota</taxon>
        <taxon>Bacilli</taxon>
        <taxon>Bacillales</taxon>
        <taxon>Sporolactobacillaceae</taxon>
        <taxon>Sinobaca</taxon>
    </lineage>
</organism>
<feature type="compositionally biased region" description="Acidic residues" evidence="1">
    <location>
        <begin position="25"/>
        <end position="47"/>
    </location>
</feature>
<comment type="caution">
    <text evidence="3">The sequence shown here is derived from an EMBL/GenBank/DDBJ whole genome shotgun (WGS) entry which is preliminary data.</text>
</comment>
<evidence type="ECO:0000313" key="4">
    <source>
        <dbReference type="Proteomes" id="UP000285120"/>
    </source>
</evidence>
<sequence>MSRKMLYAALSGILTVGVLASCGETDSEEEPPPEEDPMGEDMEEGDM</sequence>